<dbReference type="OrthoDB" id="8847602at2"/>
<dbReference type="AlphaFoldDB" id="A0A3S0GXT9"/>
<dbReference type="GO" id="GO:0003677">
    <property type="term" value="F:DNA binding"/>
    <property type="evidence" value="ECO:0007669"/>
    <property type="project" value="InterPro"/>
</dbReference>
<dbReference type="SUPFAM" id="SSF88946">
    <property type="entry name" value="Sigma2 domain of RNA polymerase sigma factors"/>
    <property type="match status" value="1"/>
</dbReference>
<dbReference type="PANTHER" id="PTHR43133:SF63">
    <property type="entry name" value="RNA POLYMERASE SIGMA FACTOR FECI-RELATED"/>
    <property type="match status" value="1"/>
</dbReference>
<keyword evidence="4" id="KW-0804">Transcription</keyword>
<dbReference type="Proteomes" id="UP000267418">
    <property type="component" value="Unassembled WGS sequence"/>
</dbReference>
<proteinExistence type="inferred from homology"/>
<evidence type="ECO:0000313" key="8">
    <source>
        <dbReference type="Proteomes" id="UP000267418"/>
    </source>
</evidence>
<dbReference type="GO" id="GO:0006352">
    <property type="term" value="P:DNA-templated transcription initiation"/>
    <property type="evidence" value="ECO:0007669"/>
    <property type="project" value="InterPro"/>
</dbReference>
<organism evidence="7 8">
    <name type="scientific">Variovorax gossypii</name>
    <dbReference type="NCBI Taxonomy" id="1679495"/>
    <lineage>
        <taxon>Bacteria</taxon>
        <taxon>Pseudomonadati</taxon>
        <taxon>Pseudomonadota</taxon>
        <taxon>Betaproteobacteria</taxon>
        <taxon>Burkholderiales</taxon>
        <taxon>Comamonadaceae</taxon>
        <taxon>Variovorax</taxon>
    </lineage>
</organism>
<dbReference type="GO" id="GO:0016987">
    <property type="term" value="F:sigma factor activity"/>
    <property type="evidence" value="ECO:0007669"/>
    <property type="project" value="UniProtKB-KW"/>
</dbReference>
<evidence type="ECO:0000256" key="4">
    <source>
        <dbReference type="ARBA" id="ARBA00023163"/>
    </source>
</evidence>
<dbReference type="InterPro" id="IPR039425">
    <property type="entry name" value="RNA_pol_sigma-70-like"/>
</dbReference>
<dbReference type="InterPro" id="IPR036388">
    <property type="entry name" value="WH-like_DNA-bd_sf"/>
</dbReference>
<dbReference type="InterPro" id="IPR007627">
    <property type="entry name" value="RNA_pol_sigma70_r2"/>
</dbReference>
<evidence type="ECO:0000313" key="7">
    <source>
        <dbReference type="EMBL" id="RTQ34884.1"/>
    </source>
</evidence>
<evidence type="ECO:0000256" key="2">
    <source>
        <dbReference type="ARBA" id="ARBA00023015"/>
    </source>
</evidence>
<comment type="caution">
    <text evidence="7">The sequence shown here is derived from an EMBL/GenBank/DDBJ whole genome shotgun (WGS) entry which is preliminary data.</text>
</comment>
<name>A0A3S0GXT9_9BURK</name>
<dbReference type="Pfam" id="PF04542">
    <property type="entry name" value="Sigma70_r2"/>
    <property type="match status" value="1"/>
</dbReference>
<evidence type="ECO:0000259" key="5">
    <source>
        <dbReference type="Pfam" id="PF04542"/>
    </source>
</evidence>
<protein>
    <submittedName>
        <fullName evidence="7">Sigma-70 family RNA polymerase sigma factor</fullName>
    </submittedName>
</protein>
<gene>
    <name evidence="7" type="ORF">EJP69_10815</name>
</gene>
<feature type="domain" description="RNA polymerase sigma-70 region 2" evidence="5">
    <location>
        <begin position="68"/>
        <end position="131"/>
    </location>
</feature>
<evidence type="ECO:0000259" key="6">
    <source>
        <dbReference type="Pfam" id="PF08281"/>
    </source>
</evidence>
<dbReference type="PANTHER" id="PTHR43133">
    <property type="entry name" value="RNA POLYMERASE ECF-TYPE SIGMA FACTO"/>
    <property type="match status" value="1"/>
</dbReference>
<keyword evidence="8" id="KW-1185">Reference proteome</keyword>
<dbReference type="Gene3D" id="1.10.10.10">
    <property type="entry name" value="Winged helix-like DNA-binding domain superfamily/Winged helix DNA-binding domain"/>
    <property type="match status" value="1"/>
</dbReference>
<dbReference type="Gene3D" id="1.10.1740.10">
    <property type="match status" value="1"/>
</dbReference>
<keyword evidence="3" id="KW-0731">Sigma factor</keyword>
<dbReference type="InterPro" id="IPR013249">
    <property type="entry name" value="RNA_pol_sigma70_r4_t2"/>
</dbReference>
<keyword evidence="2" id="KW-0805">Transcription regulation</keyword>
<dbReference type="SUPFAM" id="SSF88659">
    <property type="entry name" value="Sigma3 and sigma4 domains of RNA polymerase sigma factors"/>
    <property type="match status" value="1"/>
</dbReference>
<accession>A0A3S0GXT9</accession>
<dbReference type="InterPro" id="IPR014284">
    <property type="entry name" value="RNA_pol_sigma-70_dom"/>
</dbReference>
<dbReference type="EMBL" id="RXOE01000002">
    <property type="protein sequence ID" value="RTQ34884.1"/>
    <property type="molecule type" value="Genomic_DNA"/>
</dbReference>
<feature type="domain" description="RNA polymerase sigma factor 70 region 4 type 2" evidence="6">
    <location>
        <begin position="165"/>
        <end position="213"/>
    </location>
</feature>
<reference evidence="7 8" key="1">
    <citation type="submission" date="2018-12" db="EMBL/GenBank/DDBJ databases">
        <title>The genome of Variovorax gossypii DSM 100435.</title>
        <authorList>
            <person name="Gao J."/>
            <person name="Sun J."/>
        </authorList>
    </citation>
    <scope>NUCLEOTIDE SEQUENCE [LARGE SCALE GENOMIC DNA]</scope>
    <source>
        <strain evidence="7 8">DSM 100435</strain>
    </source>
</reference>
<dbReference type="InterPro" id="IPR013325">
    <property type="entry name" value="RNA_pol_sigma_r2"/>
</dbReference>
<sequence>MTPETQAIGRVPDRFSMLFQPGWQLREQLRELRDDDGECVVMPAPQVCTQKPAAAAAPAPDLQVHLATHYAQLHRRLERHLGCADFARECLHDAWLRLGEKQPQEAPANPDAYVYRVACNLAMDSLRSRKRWPGGANEEDADLDVIADLQPGPELIAEARSEVAAVDRAMQRLPRGHRSVLLALRLHEMSRQEVARRHGVSVRRVDTTLRQALGVLR</sequence>
<dbReference type="InterPro" id="IPR013324">
    <property type="entry name" value="RNA_pol_sigma_r3/r4-like"/>
</dbReference>
<comment type="similarity">
    <text evidence="1">Belongs to the sigma-70 factor family. ECF subfamily.</text>
</comment>
<dbReference type="RefSeq" id="WP_126470023.1">
    <property type="nucleotide sequence ID" value="NZ_RXOE01000002.1"/>
</dbReference>
<evidence type="ECO:0000256" key="3">
    <source>
        <dbReference type="ARBA" id="ARBA00023082"/>
    </source>
</evidence>
<evidence type="ECO:0000256" key="1">
    <source>
        <dbReference type="ARBA" id="ARBA00010641"/>
    </source>
</evidence>
<dbReference type="Pfam" id="PF08281">
    <property type="entry name" value="Sigma70_r4_2"/>
    <property type="match status" value="1"/>
</dbReference>
<dbReference type="NCBIfam" id="TIGR02937">
    <property type="entry name" value="sigma70-ECF"/>
    <property type="match status" value="1"/>
</dbReference>